<dbReference type="InterPro" id="IPR009057">
    <property type="entry name" value="Homeodomain-like_sf"/>
</dbReference>
<dbReference type="InterPro" id="IPR002197">
    <property type="entry name" value="HTH_Fis"/>
</dbReference>
<dbReference type="NCBIfam" id="NF002517">
    <property type="entry name" value="PRK01905.1"/>
    <property type="match status" value="1"/>
</dbReference>
<gene>
    <name evidence="5" type="ORF">ACI43T_05545</name>
</gene>
<sequence length="80" mass="8962">MKQKIDIAQCIEQNLKQYFKDLNGETPCAVYEMVLNQVEKPLLGCVMEECGGNQSKAAAVLGLNRNTLRKKLVQHGLLEN</sequence>
<evidence type="ECO:0000256" key="2">
    <source>
        <dbReference type="ARBA" id="ARBA00023125"/>
    </source>
</evidence>
<feature type="domain" description="DNA binding HTH" evidence="4">
    <location>
        <begin position="35"/>
        <end position="72"/>
    </location>
</feature>
<dbReference type="InterPro" id="IPR005412">
    <property type="entry name" value="Fis_DNA-bd"/>
</dbReference>
<dbReference type="PIRSF" id="PIRSF002097">
    <property type="entry name" value="DNA-binding_Fis"/>
    <property type="match status" value="1"/>
</dbReference>
<dbReference type="EMBL" id="JBJGEB010000004">
    <property type="protein sequence ID" value="MFK7641963.1"/>
    <property type="molecule type" value="Genomic_DNA"/>
</dbReference>
<dbReference type="Gene3D" id="1.10.10.60">
    <property type="entry name" value="Homeodomain-like"/>
    <property type="match status" value="1"/>
</dbReference>
<dbReference type="PRINTS" id="PR01590">
    <property type="entry name" value="HTHFIS"/>
</dbReference>
<dbReference type="PANTHER" id="PTHR47918:SF1">
    <property type="entry name" value="DNA-BINDING PROTEIN FIS"/>
    <property type="match status" value="1"/>
</dbReference>
<dbReference type="Proteomes" id="UP001621964">
    <property type="component" value="Unassembled WGS sequence"/>
</dbReference>
<comment type="similarity">
    <text evidence="1">Belongs to the transcriptional regulatory Fis family.</text>
</comment>
<dbReference type="Pfam" id="PF02954">
    <property type="entry name" value="HTH_8"/>
    <property type="match status" value="1"/>
</dbReference>
<dbReference type="InterPro" id="IPR050207">
    <property type="entry name" value="Trans_regulatory_Fis"/>
</dbReference>
<evidence type="ECO:0000313" key="5">
    <source>
        <dbReference type="EMBL" id="MFK7641963.1"/>
    </source>
</evidence>
<protein>
    <recommendedName>
        <fullName evidence="3">Putative Fis-like DNA-binding protein</fullName>
    </recommendedName>
</protein>
<reference evidence="5 6" key="1">
    <citation type="submission" date="2024-11" db="EMBL/GenBank/DDBJ databases">
        <authorList>
            <person name="Mikucki A.G."/>
            <person name="Kahler C.M."/>
        </authorList>
    </citation>
    <scope>NUCLEOTIDE SEQUENCE [LARGE SCALE GENOMIC DNA]</scope>
    <source>
        <strain evidence="5 6">EXNM717</strain>
    </source>
</reference>
<evidence type="ECO:0000259" key="4">
    <source>
        <dbReference type="Pfam" id="PF02954"/>
    </source>
</evidence>
<accession>A0ABW8Q4C4</accession>
<dbReference type="PANTHER" id="PTHR47918">
    <property type="entry name" value="DNA-BINDING PROTEIN FIS"/>
    <property type="match status" value="1"/>
</dbReference>
<dbReference type="RefSeq" id="WP_009173990.1">
    <property type="nucleotide sequence ID" value="NZ_JBJGEB010000004.1"/>
</dbReference>
<evidence type="ECO:0000256" key="3">
    <source>
        <dbReference type="ARBA" id="ARBA00029540"/>
    </source>
</evidence>
<comment type="caution">
    <text evidence="5">The sequence shown here is derived from an EMBL/GenBank/DDBJ whole genome shotgun (WGS) entry which is preliminary data.</text>
</comment>
<evidence type="ECO:0000256" key="1">
    <source>
        <dbReference type="ARBA" id="ARBA00008559"/>
    </source>
</evidence>
<organism evidence="5 6">
    <name type="scientific">Neisseria oralis</name>
    <dbReference type="NCBI Taxonomy" id="1107316"/>
    <lineage>
        <taxon>Bacteria</taxon>
        <taxon>Pseudomonadati</taxon>
        <taxon>Pseudomonadota</taxon>
        <taxon>Betaproteobacteria</taxon>
        <taxon>Neisseriales</taxon>
        <taxon>Neisseriaceae</taxon>
        <taxon>Neisseria</taxon>
    </lineage>
</organism>
<dbReference type="PRINTS" id="PR01591">
    <property type="entry name" value="DNABINDNGFIS"/>
</dbReference>
<name>A0ABW8Q4C4_9NEIS</name>
<proteinExistence type="inferred from homology"/>
<evidence type="ECO:0000313" key="6">
    <source>
        <dbReference type="Proteomes" id="UP001621964"/>
    </source>
</evidence>
<keyword evidence="6" id="KW-1185">Reference proteome</keyword>
<dbReference type="SUPFAM" id="SSF46689">
    <property type="entry name" value="Homeodomain-like"/>
    <property type="match status" value="1"/>
</dbReference>
<keyword evidence="2" id="KW-0238">DNA-binding</keyword>